<protein>
    <recommendedName>
        <fullName evidence="1">SnoaL-like domain-containing protein</fullName>
    </recommendedName>
</protein>
<dbReference type="KEGG" id="sbd:ATN00_18640"/>
<gene>
    <name evidence="2" type="ORF">ATN00_18640</name>
</gene>
<evidence type="ECO:0000313" key="3">
    <source>
        <dbReference type="Proteomes" id="UP000056968"/>
    </source>
</evidence>
<dbReference type="OrthoDB" id="7470841at2"/>
<feature type="domain" description="SnoaL-like" evidence="1">
    <location>
        <begin position="15"/>
        <end position="109"/>
    </location>
</feature>
<organism evidence="2 3">
    <name type="scientific">Sphingobium baderi</name>
    <dbReference type="NCBI Taxonomy" id="1332080"/>
    <lineage>
        <taxon>Bacteria</taxon>
        <taxon>Pseudomonadati</taxon>
        <taxon>Pseudomonadota</taxon>
        <taxon>Alphaproteobacteria</taxon>
        <taxon>Sphingomonadales</taxon>
        <taxon>Sphingomonadaceae</taxon>
        <taxon>Sphingobium</taxon>
    </lineage>
</organism>
<dbReference type="SUPFAM" id="SSF54427">
    <property type="entry name" value="NTF2-like"/>
    <property type="match status" value="1"/>
</dbReference>
<dbReference type="Pfam" id="PF12680">
    <property type="entry name" value="SnoaL_2"/>
    <property type="match status" value="1"/>
</dbReference>
<proteinExistence type="predicted"/>
<dbReference type="RefSeq" id="WP_062067599.1">
    <property type="nucleotide sequence ID" value="NZ_CP013264.1"/>
</dbReference>
<dbReference type="InterPro" id="IPR032710">
    <property type="entry name" value="NTF2-like_dom_sf"/>
</dbReference>
<name>A0A0S3F2R5_9SPHN</name>
<dbReference type="Proteomes" id="UP000056968">
    <property type="component" value="Chromosome"/>
</dbReference>
<reference evidence="2 3" key="1">
    <citation type="submission" date="2015-11" db="EMBL/GenBank/DDBJ databases">
        <title>A Two-component Flavoprotein Monooxygenase System MeaXY Responsible for para-Hydroxylation of 2-Methyl-6-ethylaniline and 2,6-Diethylaniline in Sphingobium baderi DE-13.</title>
        <authorList>
            <person name="Cheng M."/>
            <person name="Meng Q."/>
            <person name="Yang Y."/>
            <person name="Chu C."/>
            <person name="Yan X."/>
            <person name="He J."/>
            <person name="Li S."/>
        </authorList>
    </citation>
    <scope>NUCLEOTIDE SEQUENCE [LARGE SCALE GENOMIC DNA]</scope>
    <source>
        <strain evidence="2 3">DE-13</strain>
    </source>
</reference>
<dbReference type="EMBL" id="CP013264">
    <property type="protein sequence ID" value="ALR22017.1"/>
    <property type="molecule type" value="Genomic_DNA"/>
</dbReference>
<accession>A0A0S3F2R5</accession>
<keyword evidence="3" id="KW-1185">Reference proteome</keyword>
<dbReference type="AlphaFoldDB" id="A0A0S3F2R5"/>
<dbReference type="InterPro" id="IPR037401">
    <property type="entry name" value="SnoaL-like"/>
</dbReference>
<sequence>MSDVSKQDIENFITNQYRLWSENRIDEMMDLFRAIAPNGFTIQYVGAPEVEGEKAMADMIAEYAGKIRTDLVRLLINGNEAATVVDNIRNDTEQVIPSIETYRFENGKMYVRYFH</sequence>
<dbReference type="Gene3D" id="3.10.450.50">
    <property type="match status" value="1"/>
</dbReference>
<evidence type="ECO:0000259" key="1">
    <source>
        <dbReference type="Pfam" id="PF12680"/>
    </source>
</evidence>
<evidence type="ECO:0000313" key="2">
    <source>
        <dbReference type="EMBL" id="ALR22017.1"/>
    </source>
</evidence>